<dbReference type="HOGENOM" id="CLU_1477538_0_0_1"/>
<sequence length="183" mass="20213">MGAAGLPAPGWVVQQFGHSADIKMFGSNMALHRTYKAFCFRCFATNGRGFGADSTNKRKIKSKKRPKDVGVEPRLLFNSSNKVISGNPKNMDQWVPELRTGSENRSGKQVLDKKFLEKVEAVKRSALEKKKAEENKDYQAIDYDAPIESDKSTIGFGTRVGIGVAVVVFGLVFAFGDFLPYGR</sequence>
<keyword evidence="3" id="KW-1185">Reference proteome</keyword>
<evidence type="ECO:0000313" key="2">
    <source>
        <dbReference type="EnsemblPlants" id="KQL23256"/>
    </source>
</evidence>
<dbReference type="Gramene" id="KQL23256">
    <property type="protein sequence ID" value="KQL23256"/>
    <property type="gene ID" value="SETIT_031225mg"/>
</dbReference>
<keyword evidence="1" id="KW-0812">Transmembrane</keyword>
<keyword evidence="1" id="KW-0472">Membrane</keyword>
<dbReference type="Proteomes" id="UP000004995">
    <property type="component" value="Unassembled WGS sequence"/>
</dbReference>
<proteinExistence type="predicted"/>
<dbReference type="AlphaFoldDB" id="K3ZX93"/>
<reference evidence="2" key="2">
    <citation type="submission" date="2018-08" db="UniProtKB">
        <authorList>
            <consortium name="EnsemblPlants"/>
        </authorList>
    </citation>
    <scope>IDENTIFICATION</scope>
    <source>
        <strain evidence="2">Yugu1</strain>
    </source>
</reference>
<dbReference type="EMBL" id="AGNK02000819">
    <property type="status" value="NOT_ANNOTATED_CDS"/>
    <property type="molecule type" value="Genomic_DNA"/>
</dbReference>
<dbReference type="OMA" id="HRTYKAF"/>
<dbReference type="EnsemblPlants" id="KQL23256">
    <property type="protein sequence ID" value="KQL23256"/>
    <property type="gene ID" value="SETIT_031225mg"/>
</dbReference>
<dbReference type="FunCoup" id="K3ZX93">
    <property type="interactions" value="304"/>
</dbReference>
<organism evidence="2 3">
    <name type="scientific">Setaria italica</name>
    <name type="common">Foxtail millet</name>
    <name type="synonym">Panicum italicum</name>
    <dbReference type="NCBI Taxonomy" id="4555"/>
    <lineage>
        <taxon>Eukaryota</taxon>
        <taxon>Viridiplantae</taxon>
        <taxon>Streptophyta</taxon>
        <taxon>Embryophyta</taxon>
        <taxon>Tracheophyta</taxon>
        <taxon>Spermatophyta</taxon>
        <taxon>Magnoliopsida</taxon>
        <taxon>Liliopsida</taxon>
        <taxon>Poales</taxon>
        <taxon>Poaceae</taxon>
        <taxon>PACMAD clade</taxon>
        <taxon>Panicoideae</taxon>
        <taxon>Panicodae</taxon>
        <taxon>Paniceae</taxon>
        <taxon>Cenchrinae</taxon>
        <taxon>Setaria</taxon>
    </lineage>
</organism>
<keyword evidence="1" id="KW-1133">Transmembrane helix</keyword>
<accession>K3ZX93</accession>
<evidence type="ECO:0000256" key="1">
    <source>
        <dbReference type="SAM" id="Phobius"/>
    </source>
</evidence>
<name>K3ZX93_SETIT</name>
<dbReference type="eggNOG" id="ENOG502QS3G">
    <property type="taxonomic scope" value="Eukaryota"/>
</dbReference>
<dbReference type="STRING" id="4555.K3ZX93"/>
<feature type="transmembrane region" description="Helical" evidence="1">
    <location>
        <begin position="160"/>
        <end position="179"/>
    </location>
</feature>
<evidence type="ECO:0000313" key="3">
    <source>
        <dbReference type="Proteomes" id="UP000004995"/>
    </source>
</evidence>
<dbReference type="InParanoid" id="K3ZX93"/>
<protein>
    <submittedName>
        <fullName evidence="2">Uncharacterized protein</fullName>
    </submittedName>
</protein>
<reference evidence="3" key="1">
    <citation type="journal article" date="2012" name="Nat. Biotechnol.">
        <title>Reference genome sequence of the model plant Setaria.</title>
        <authorList>
            <person name="Bennetzen J.L."/>
            <person name="Schmutz J."/>
            <person name="Wang H."/>
            <person name="Percifield R."/>
            <person name="Hawkins J."/>
            <person name="Pontaroli A.C."/>
            <person name="Estep M."/>
            <person name="Feng L."/>
            <person name="Vaughn J.N."/>
            <person name="Grimwood J."/>
            <person name="Jenkins J."/>
            <person name="Barry K."/>
            <person name="Lindquist E."/>
            <person name="Hellsten U."/>
            <person name="Deshpande S."/>
            <person name="Wang X."/>
            <person name="Wu X."/>
            <person name="Mitros T."/>
            <person name="Triplett J."/>
            <person name="Yang X."/>
            <person name="Ye C.Y."/>
            <person name="Mauro-Herrera M."/>
            <person name="Wang L."/>
            <person name="Li P."/>
            <person name="Sharma M."/>
            <person name="Sharma R."/>
            <person name="Ronald P.C."/>
            <person name="Panaud O."/>
            <person name="Kellogg E.A."/>
            <person name="Brutnell T.P."/>
            <person name="Doust A.N."/>
            <person name="Tuskan G.A."/>
            <person name="Rokhsar D."/>
            <person name="Devos K.M."/>
        </authorList>
    </citation>
    <scope>NUCLEOTIDE SEQUENCE [LARGE SCALE GENOMIC DNA]</scope>
    <source>
        <strain evidence="3">cv. Yugu1</strain>
    </source>
</reference>